<reference evidence="1 2" key="1">
    <citation type="submission" date="2014-11" db="EMBL/GenBank/DDBJ databases">
        <authorList>
            <person name="Diene M.Seydina."/>
        </authorList>
    </citation>
    <scope>NUCLEOTIDE SEQUENCE [LARGE SCALE GENOMIC DNA]</scope>
    <source>
        <strain evidence="1 2">Neisseria meningitidis CHUV</strain>
    </source>
</reference>
<accession>A0A0H5QXI8</accession>
<dbReference type="Proteomes" id="UP000182715">
    <property type="component" value="Unassembled WGS sequence"/>
</dbReference>
<protein>
    <submittedName>
        <fullName evidence="1">Uncharacterized protein</fullName>
    </submittedName>
</protein>
<dbReference type="EMBL" id="CVTF01000126">
    <property type="protein sequence ID" value="CRZ00278.1"/>
    <property type="molecule type" value="Genomic_DNA"/>
</dbReference>
<evidence type="ECO:0000313" key="1">
    <source>
        <dbReference type="EMBL" id="CRZ00278.1"/>
    </source>
</evidence>
<dbReference type="AlphaFoldDB" id="A0A0H5QXI8"/>
<name>A0A0H5QXI8_NEIMI</name>
<sequence length="79" mass="8518">MAEMILSIIKISSHNVPIHKAAPGAPPGISHSALPAENGGASSGKCRLKTEKEQKAVLLPFPIQFNRAAKSYRRRCLPE</sequence>
<organism evidence="1 2">
    <name type="scientific">Neisseria meningitidis serogroup B</name>
    <dbReference type="NCBI Taxonomy" id="491"/>
    <lineage>
        <taxon>Bacteria</taxon>
        <taxon>Pseudomonadati</taxon>
        <taxon>Pseudomonadota</taxon>
        <taxon>Betaproteobacteria</taxon>
        <taxon>Neisseriales</taxon>
        <taxon>Neisseriaceae</taxon>
        <taxon>Neisseria</taxon>
    </lineage>
</organism>
<evidence type="ECO:0000313" key="2">
    <source>
        <dbReference type="Proteomes" id="UP000182715"/>
    </source>
</evidence>
<proteinExistence type="predicted"/>